<evidence type="ECO:0000256" key="6">
    <source>
        <dbReference type="ARBA" id="ARBA00022692"/>
    </source>
</evidence>
<dbReference type="InterPro" id="IPR036890">
    <property type="entry name" value="HATPase_C_sf"/>
</dbReference>
<protein>
    <recommendedName>
        <fullName evidence="3">histidine kinase</fullName>
        <ecNumber evidence="3">2.7.13.3</ecNumber>
    </recommendedName>
</protein>
<evidence type="ECO:0000256" key="3">
    <source>
        <dbReference type="ARBA" id="ARBA00012438"/>
    </source>
</evidence>
<sequence length="783" mass="85293">MSQEGFIVDTHLLRELGDLLVGRDSTAILELVKNGYDADATVVRIDAQNLAHPDDAVLTVEDNGNGMTAARFRSAFLRIAGRDKEEGERLSPKYKRAYTGQKGIGRLASQKLAKVLEVRSVPDHADAGGDEPGVEARIDWEAIDKQQTLNDLKEGLSVTDVPVSPGTPTGTVLSMRSLKRTWTSSEIGKFVDEMQSAQPPTLLLGSDSESLAIAGESLIGRPAVRGTTENDPGFELELSGELAPADDFWAKAAEDFQWCIEIDVSGGRTRYRISPTTTYARSESLARAYSFEAQADPALRFQARFYMMPGASSRRGPLKGFVRSTSGIRVYLEGFRVLPYAEYGDDWLEIDREYRSGPRFYTIDLDESASDDLDVDKREALNAIPSSGYFGAVFLTTLGAPGLESLINREGFVPGSTFRAIREIVQDGVRLSVRVRRSVFNQRERLDAITPVEPVQETSEHPQSTTGNEPVFDPAGRTPFEVLAPHGPTEEDDHKIAAAAEAAARVAVQQGDKGAEPIDDRTQQLAAGFNAVRAALQAVQSYQPELRILAGVGLQLGAFVHDINGMLASATTIRELLRGLLDRVVEPAQRNTLQVTLRTADELAHTLARQSSYLTDVLSADPRRRRSQVKVRERVESVLRFLAGPISAKGISVRVEVGSDLRTAPMFPAEVMIMLTNLLTNAVKNAAEGGNIWIDGRDLGNAVEVIISNDGAAVDLDEAERWFLPFESTTTVVDDVLGQGLGLGLPIVRALTDDYRGDVRFIEPTHGPGTSIKVVLPKKGKAQ</sequence>
<dbReference type="AlphaFoldDB" id="A0A7C9PN53"/>
<proteinExistence type="predicted"/>
<dbReference type="RefSeq" id="WP_163473218.1">
    <property type="nucleotide sequence ID" value="NZ_JAAGWZ010000002.1"/>
</dbReference>
<dbReference type="PANTHER" id="PTHR45436">
    <property type="entry name" value="SENSOR HISTIDINE KINASE YKOH"/>
    <property type="match status" value="1"/>
</dbReference>
<dbReference type="GO" id="GO:0004673">
    <property type="term" value="F:protein histidine kinase activity"/>
    <property type="evidence" value="ECO:0007669"/>
    <property type="project" value="UniProtKB-EC"/>
</dbReference>
<feature type="region of interest" description="Disordered" evidence="11">
    <location>
        <begin position="450"/>
        <end position="472"/>
    </location>
</feature>
<keyword evidence="14" id="KW-1185">Reference proteome</keyword>
<keyword evidence="10" id="KW-0472">Membrane</keyword>
<keyword evidence="5" id="KW-0808">Transferase</keyword>
<dbReference type="PANTHER" id="PTHR45436:SF15">
    <property type="entry name" value="SENSOR HISTIDINE KINASE CUSS"/>
    <property type="match status" value="1"/>
</dbReference>
<keyword evidence="4" id="KW-0597">Phosphoprotein</keyword>
<gene>
    <name evidence="13" type="ORF">G3T37_08890</name>
</gene>
<dbReference type="InterPro" id="IPR003594">
    <property type="entry name" value="HATPase_dom"/>
</dbReference>
<evidence type="ECO:0000256" key="9">
    <source>
        <dbReference type="ARBA" id="ARBA00023012"/>
    </source>
</evidence>
<dbReference type="Pfam" id="PF13589">
    <property type="entry name" value="HATPase_c_3"/>
    <property type="match status" value="1"/>
</dbReference>
<evidence type="ECO:0000256" key="8">
    <source>
        <dbReference type="ARBA" id="ARBA00022989"/>
    </source>
</evidence>
<dbReference type="PROSITE" id="PS50109">
    <property type="entry name" value="HIS_KIN"/>
    <property type="match status" value="1"/>
</dbReference>
<dbReference type="PRINTS" id="PR00344">
    <property type="entry name" value="BCTRLSENSOR"/>
</dbReference>
<evidence type="ECO:0000256" key="1">
    <source>
        <dbReference type="ARBA" id="ARBA00000085"/>
    </source>
</evidence>
<evidence type="ECO:0000256" key="4">
    <source>
        <dbReference type="ARBA" id="ARBA00022553"/>
    </source>
</evidence>
<comment type="catalytic activity">
    <reaction evidence="1">
        <text>ATP + protein L-histidine = ADP + protein N-phospho-L-histidine.</text>
        <dbReference type="EC" id="2.7.13.3"/>
    </reaction>
</comment>
<dbReference type="EC" id="2.7.13.3" evidence="3"/>
<dbReference type="InterPro" id="IPR050428">
    <property type="entry name" value="TCS_sensor_his_kinase"/>
</dbReference>
<dbReference type="InterPro" id="IPR004358">
    <property type="entry name" value="Sig_transdc_His_kin-like_C"/>
</dbReference>
<evidence type="ECO:0000256" key="10">
    <source>
        <dbReference type="ARBA" id="ARBA00023136"/>
    </source>
</evidence>
<evidence type="ECO:0000256" key="2">
    <source>
        <dbReference type="ARBA" id="ARBA00004141"/>
    </source>
</evidence>
<dbReference type="Proteomes" id="UP000479756">
    <property type="component" value="Unassembled WGS sequence"/>
</dbReference>
<dbReference type="InterPro" id="IPR005467">
    <property type="entry name" value="His_kinase_dom"/>
</dbReference>
<accession>A0A7C9PN53</accession>
<evidence type="ECO:0000313" key="13">
    <source>
        <dbReference type="EMBL" id="NEM91473.1"/>
    </source>
</evidence>
<dbReference type="GO" id="GO:0005886">
    <property type="term" value="C:plasma membrane"/>
    <property type="evidence" value="ECO:0007669"/>
    <property type="project" value="TreeGrafter"/>
</dbReference>
<dbReference type="Gene3D" id="3.30.565.10">
    <property type="entry name" value="Histidine kinase-like ATPase, C-terminal domain"/>
    <property type="match status" value="2"/>
</dbReference>
<dbReference type="EMBL" id="JAAGWZ010000002">
    <property type="protein sequence ID" value="NEM91473.1"/>
    <property type="molecule type" value="Genomic_DNA"/>
</dbReference>
<keyword evidence="9" id="KW-0902">Two-component regulatory system</keyword>
<comment type="caution">
    <text evidence="13">The sequence shown here is derived from an EMBL/GenBank/DDBJ whole genome shotgun (WGS) entry which is preliminary data.</text>
</comment>
<evidence type="ECO:0000256" key="7">
    <source>
        <dbReference type="ARBA" id="ARBA00022777"/>
    </source>
</evidence>
<keyword evidence="8" id="KW-1133">Transmembrane helix</keyword>
<evidence type="ECO:0000259" key="12">
    <source>
        <dbReference type="PROSITE" id="PS50109"/>
    </source>
</evidence>
<keyword evidence="6" id="KW-0812">Transmembrane</keyword>
<evidence type="ECO:0000256" key="5">
    <source>
        <dbReference type="ARBA" id="ARBA00022679"/>
    </source>
</evidence>
<name>A0A7C9PN53_9MICO</name>
<dbReference type="Pfam" id="PF02518">
    <property type="entry name" value="HATPase_c"/>
    <property type="match status" value="1"/>
</dbReference>
<feature type="domain" description="Histidine kinase" evidence="12">
    <location>
        <begin position="558"/>
        <end position="780"/>
    </location>
</feature>
<evidence type="ECO:0000313" key="14">
    <source>
        <dbReference type="Proteomes" id="UP000479756"/>
    </source>
</evidence>
<evidence type="ECO:0000256" key="11">
    <source>
        <dbReference type="SAM" id="MobiDB-lite"/>
    </source>
</evidence>
<dbReference type="SMART" id="SM00387">
    <property type="entry name" value="HATPase_c"/>
    <property type="match status" value="1"/>
</dbReference>
<dbReference type="SUPFAM" id="SSF55874">
    <property type="entry name" value="ATPase domain of HSP90 chaperone/DNA topoisomerase II/histidine kinase"/>
    <property type="match status" value="2"/>
</dbReference>
<comment type="subcellular location">
    <subcellularLocation>
        <location evidence="2">Membrane</location>
        <topology evidence="2">Multi-pass membrane protein</topology>
    </subcellularLocation>
</comment>
<organism evidence="13 14">
    <name type="scientific">Galbitalea soli</name>
    <dbReference type="NCBI Taxonomy" id="1268042"/>
    <lineage>
        <taxon>Bacteria</taxon>
        <taxon>Bacillati</taxon>
        <taxon>Actinomycetota</taxon>
        <taxon>Actinomycetes</taxon>
        <taxon>Micrococcales</taxon>
        <taxon>Microbacteriaceae</taxon>
        <taxon>Galbitalea</taxon>
    </lineage>
</organism>
<keyword evidence="7" id="KW-0418">Kinase</keyword>
<dbReference type="GO" id="GO:0000160">
    <property type="term" value="P:phosphorelay signal transduction system"/>
    <property type="evidence" value="ECO:0007669"/>
    <property type="project" value="UniProtKB-KW"/>
</dbReference>
<reference evidence="13 14" key="1">
    <citation type="journal article" date="2014" name="Int. J. Syst. Evol. Microbiol.">
        <title>Description of Galbitalea soli gen. nov., sp. nov., and Frondihabitans sucicola sp. nov.</title>
        <authorList>
            <person name="Kim S.J."/>
            <person name="Lim J.M."/>
            <person name="Ahn J.H."/>
            <person name="Weon H.Y."/>
            <person name="Hamada M."/>
            <person name="Suzuki K."/>
            <person name="Ahn T.Y."/>
            <person name="Kwon S.W."/>
        </authorList>
    </citation>
    <scope>NUCLEOTIDE SEQUENCE [LARGE SCALE GENOMIC DNA]</scope>
    <source>
        <strain evidence="13 14">NBRC 108727</strain>
    </source>
</reference>